<gene>
    <name evidence="1" type="ORF">RPERSI_LOCUS19316</name>
</gene>
<evidence type="ECO:0000313" key="1">
    <source>
        <dbReference type="EMBL" id="CAG8791947.1"/>
    </source>
</evidence>
<name>A0ACA9RHF9_9GLOM</name>
<dbReference type="Proteomes" id="UP000789920">
    <property type="component" value="Unassembled WGS sequence"/>
</dbReference>
<sequence>KPLEPKEHVNITISLTEQIFKEVKTVYSYYGSLTTPPCTEGVRWFVSPDVLSISPSQFKSLKYVLKYNARFTQKRLDGGEPTSHEPWKPKFAH</sequence>
<proteinExistence type="predicted"/>
<evidence type="ECO:0000313" key="2">
    <source>
        <dbReference type="Proteomes" id="UP000789920"/>
    </source>
</evidence>
<accession>A0ACA9RHF9</accession>
<reference evidence="1" key="1">
    <citation type="submission" date="2021-06" db="EMBL/GenBank/DDBJ databases">
        <authorList>
            <person name="Kallberg Y."/>
            <person name="Tangrot J."/>
            <person name="Rosling A."/>
        </authorList>
    </citation>
    <scope>NUCLEOTIDE SEQUENCE</scope>
    <source>
        <strain evidence="1">MA461A</strain>
    </source>
</reference>
<protein>
    <submittedName>
        <fullName evidence="1">24898_t:CDS:1</fullName>
    </submittedName>
</protein>
<comment type="caution">
    <text evidence="1">The sequence shown here is derived from an EMBL/GenBank/DDBJ whole genome shotgun (WGS) entry which is preliminary data.</text>
</comment>
<dbReference type="EMBL" id="CAJVQC010052736">
    <property type="protein sequence ID" value="CAG8791947.1"/>
    <property type="molecule type" value="Genomic_DNA"/>
</dbReference>
<keyword evidence="2" id="KW-1185">Reference proteome</keyword>
<feature type="non-terminal residue" evidence="1">
    <location>
        <position position="1"/>
    </location>
</feature>
<organism evidence="1 2">
    <name type="scientific">Racocetra persica</name>
    <dbReference type="NCBI Taxonomy" id="160502"/>
    <lineage>
        <taxon>Eukaryota</taxon>
        <taxon>Fungi</taxon>
        <taxon>Fungi incertae sedis</taxon>
        <taxon>Mucoromycota</taxon>
        <taxon>Glomeromycotina</taxon>
        <taxon>Glomeromycetes</taxon>
        <taxon>Diversisporales</taxon>
        <taxon>Gigasporaceae</taxon>
        <taxon>Racocetra</taxon>
    </lineage>
</organism>